<feature type="chain" id="PRO_5005536474" evidence="2">
    <location>
        <begin position="19"/>
        <end position="458"/>
    </location>
</feature>
<dbReference type="OMA" id="VNYSTPM"/>
<evidence type="ECO:0000256" key="1">
    <source>
        <dbReference type="SAM" id="MobiDB-lite"/>
    </source>
</evidence>
<feature type="compositionally biased region" description="Basic and acidic residues" evidence="1">
    <location>
        <begin position="138"/>
        <end position="167"/>
    </location>
</feature>
<evidence type="ECO:0000313" key="3">
    <source>
        <dbReference type="EMBL" id="KNC32097.1"/>
    </source>
</evidence>
<dbReference type="Proteomes" id="UP000037069">
    <property type="component" value="Unassembled WGS sequence"/>
</dbReference>
<proteinExistence type="predicted"/>
<protein>
    <submittedName>
        <fullName evidence="3">Uncharacterized protein</fullName>
    </submittedName>
</protein>
<sequence>MTIIKFLILLLLSLMTSAATFEEYSKVDHFGGDYYNNAFKSFGRRLIRRRSTNQEKRDTSLSYAATNINNKEGTQVKTITVIKNSNDKNQKLKIDPKLHKNENWADEFKDNFDSYGIIPDVPDVDDLFEYVNKKHNNDKEKEKVKKNEAKNEDKKDFGDRKVKEETTTTRPSQKYRPKEMEKPVTEISSEISDEVTENMQEVEKIKGDAELLPSFNNSRLKVRESLISLNYSTPEHSVHQYFDNYVQLSPAVKAVVGYDYPKPCIHGQPVGSVAVATPSGKTYNIPGNNNSYINPYLAPALTRRPQIGQTTQSSLVNIPVFPINSLVPQLQQQQPNNNNPNLNNFLPQQNSATANQVPNNSLQPPLFPNNIQTNQQQQPAMQQNQQQQPPQQGQNTFVSTSQRPYVSPNIRSGLSGVSRGPGSNLNGYQNQAQPGYRINTFNNAFRKPNLFRSRGLKY</sequence>
<evidence type="ECO:0000256" key="2">
    <source>
        <dbReference type="SAM" id="SignalP"/>
    </source>
</evidence>
<organism evidence="3 4">
    <name type="scientific">Lucilia cuprina</name>
    <name type="common">Green bottle fly</name>
    <name type="synonym">Australian sheep blowfly</name>
    <dbReference type="NCBI Taxonomy" id="7375"/>
    <lineage>
        <taxon>Eukaryota</taxon>
        <taxon>Metazoa</taxon>
        <taxon>Ecdysozoa</taxon>
        <taxon>Arthropoda</taxon>
        <taxon>Hexapoda</taxon>
        <taxon>Insecta</taxon>
        <taxon>Pterygota</taxon>
        <taxon>Neoptera</taxon>
        <taxon>Endopterygota</taxon>
        <taxon>Diptera</taxon>
        <taxon>Brachycera</taxon>
        <taxon>Muscomorpha</taxon>
        <taxon>Oestroidea</taxon>
        <taxon>Calliphoridae</taxon>
        <taxon>Luciliinae</taxon>
        <taxon>Lucilia</taxon>
    </lineage>
</organism>
<dbReference type="AlphaFoldDB" id="A0A0L0CIR0"/>
<keyword evidence="2" id="KW-0732">Signal</keyword>
<feature type="region of interest" description="Disordered" evidence="1">
    <location>
        <begin position="138"/>
        <end position="187"/>
    </location>
</feature>
<keyword evidence="4" id="KW-1185">Reference proteome</keyword>
<feature type="region of interest" description="Disordered" evidence="1">
    <location>
        <begin position="330"/>
        <end position="423"/>
    </location>
</feature>
<dbReference type="OrthoDB" id="7737106at2759"/>
<dbReference type="EMBL" id="JRES01000341">
    <property type="protein sequence ID" value="KNC32097.1"/>
    <property type="molecule type" value="Genomic_DNA"/>
</dbReference>
<feature type="compositionally biased region" description="Polar residues" evidence="1">
    <location>
        <begin position="351"/>
        <end position="363"/>
    </location>
</feature>
<feature type="signal peptide" evidence="2">
    <location>
        <begin position="1"/>
        <end position="18"/>
    </location>
</feature>
<accession>A0A0L0CIR0</accession>
<gene>
    <name evidence="3" type="ORF">FF38_00012</name>
</gene>
<feature type="compositionally biased region" description="Low complexity" evidence="1">
    <location>
        <begin position="330"/>
        <end position="350"/>
    </location>
</feature>
<reference evidence="3 4" key="1">
    <citation type="journal article" date="2015" name="Nat. Commun.">
        <title>Lucilia cuprina genome unlocks parasitic fly biology to underpin future interventions.</title>
        <authorList>
            <person name="Anstead C.A."/>
            <person name="Korhonen P.K."/>
            <person name="Young N.D."/>
            <person name="Hall R.S."/>
            <person name="Jex A.R."/>
            <person name="Murali S.C."/>
            <person name="Hughes D.S."/>
            <person name="Lee S.F."/>
            <person name="Perry T."/>
            <person name="Stroehlein A.J."/>
            <person name="Ansell B.R."/>
            <person name="Breugelmans B."/>
            <person name="Hofmann A."/>
            <person name="Qu J."/>
            <person name="Dugan S."/>
            <person name="Lee S.L."/>
            <person name="Chao H."/>
            <person name="Dinh H."/>
            <person name="Han Y."/>
            <person name="Doddapaneni H.V."/>
            <person name="Worley K.C."/>
            <person name="Muzny D.M."/>
            <person name="Ioannidis P."/>
            <person name="Waterhouse R.M."/>
            <person name="Zdobnov E.M."/>
            <person name="James P.J."/>
            <person name="Bagnall N.H."/>
            <person name="Kotze A.C."/>
            <person name="Gibbs R.A."/>
            <person name="Richards S."/>
            <person name="Batterham P."/>
            <person name="Gasser R.B."/>
        </authorList>
    </citation>
    <scope>NUCLEOTIDE SEQUENCE [LARGE SCALE GENOMIC DNA]</scope>
    <source>
        <strain evidence="3 4">LS</strain>
        <tissue evidence="3">Full body</tissue>
    </source>
</reference>
<feature type="compositionally biased region" description="Low complexity" evidence="1">
    <location>
        <begin position="368"/>
        <end position="395"/>
    </location>
</feature>
<comment type="caution">
    <text evidence="3">The sequence shown here is derived from an EMBL/GenBank/DDBJ whole genome shotgun (WGS) entry which is preliminary data.</text>
</comment>
<feature type="compositionally biased region" description="Polar residues" evidence="1">
    <location>
        <begin position="396"/>
        <end position="412"/>
    </location>
</feature>
<evidence type="ECO:0000313" key="4">
    <source>
        <dbReference type="Proteomes" id="UP000037069"/>
    </source>
</evidence>
<name>A0A0L0CIR0_LUCCU</name>